<evidence type="ECO:0000256" key="8">
    <source>
        <dbReference type="ARBA" id="ARBA00037998"/>
    </source>
</evidence>
<reference evidence="11 12" key="1">
    <citation type="submission" date="2020-08" db="EMBL/GenBank/DDBJ databases">
        <title>Genomic Encyclopedia of Type Strains, Phase IV (KMG-IV): sequencing the most valuable type-strain genomes for metagenomic binning, comparative biology and taxonomic classification.</title>
        <authorList>
            <person name="Goeker M."/>
        </authorList>
    </citation>
    <scope>NUCLEOTIDE SEQUENCE [LARGE SCALE GENOMIC DNA]</scope>
    <source>
        <strain evidence="11 12">DSM 103725</strain>
    </source>
</reference>
<dbReference type="EMBL" id="JACHGY010000001">
    <property type="protein sequence ID" value="MBB6428236.1"/>
    <property type="molecule type" value="Genomic_DNA"/>
</dbReference>
<proteinExistence type="inferred from homology"/>
<keyword evidence="12" id="KW-1185">Reference proteome</keyword>
<dbReference type="Proteomes" id="UP000541810">
    <property type="component" value="Unassembled WGS sequence"/>
</dbReference>
<comment type="subcellular location">
    <subcellularLocation>
        <location evidence="1">Cell membrane</location>
        <topology evidence="1">Multi-pass membrane protein</topology>
    </subcellularLocation>
</comment>
<dbReference type="AlphaFoldDB" id="A0A7X0LJ51"/>
<evidence type="ECO:0000256" key="2">
    <source>
        <dbReference type="ARBA" id="ARBA00022448"/>
    </source>
</evidence>
<dbReference type="CDD" id="cd06582">
    <property type="entry name" value="TM_PBP1_LivH_like"/>
    <property type="match status" value="1"/>
</dbReference>
<feature type="transmembrane region" description="Helical" evidence="10">
    <location>
        <begin position="456"/>
        <end position="480"/>
    </location>
</feature>
<comment type="caution">
    <text evidence="11">The sequence shown here is derived from an EMBL/GenBank/DDBJ whole genome shotgun (WGS) entry which is preliminary data.</text>
</comment>
<dbReference type="RefSeq" id="WP_184675207.1">
    <property type="nucleotide sequence ID" value="NZ_JACHGY010000001.1"/>
</dbReference>
<evidence type="ECO:0000256" key="5">
    <source>
        <dbReference type="ARBA" id="ARBA00022970"/>
    </source>
</evidence>
<dbReference type="PANTHER" id="PTHR11795:SF447">
    <property type="entry name" value="ABC TRANSPORTER PERMEASE PROTEIN"/>
    <property type="match status" value="1"/>
</dbReference>
<evidence type="ECO:0000256" key="9">
    <source>
        <dbReference type="SAM" id="MobiDB-lite"/>
    </source>
</evidence>
<evidence type="ECO:0000256" key="6">
    <source>
        <dbReference type="ARBA" id="ARBA00022989"/>
    </source>
</evidence>
<evidence type="ECO:0000256" key="4">
    <source>
        <dbReference type="ARBA" id="ARBA00022692"/>
    </source>
</evidence>
<evidence type="ECO:0000256" key="7">
    <source>
        <dbReference type="ARBA" id="ARBA00023136"/>
    </source>
</evidence>
<dbReference type="GO" id="GO:0005886">
    <property type="term" value="C:plasma membrane"/>
    <property type="evidence" value="ECO:0007669"/>
    <property type="project" value="UniProtKB-SubCell"/>
</dbReference>
<feature type="transmembrane region" description="Helical" evidence="10">
    <location>
        <begin position="339"/>
        <end position="360"/>
    </location>
</feature>
<feature type="transmembrane region" description="Helical" evidence="10">
    <location>
        <begin position="878"/>
        <end position="901"/>
    </location>
</feature>
<keyword evidence="6 10" id="KW-1133">Transmembrane helix</keyword>
<dbReference type="InterPro" id="IPR052157">
    <property type="entry name" value="BCAA_transport_permease"/>
</dbReference>
<feature type="compositionally biased region" description="Low complexity" evidence="9">
    <location>
        <begin position="45"/>
        <end position="60"/>
    </location>
</feature>
<dbReference type="GO" id="GO:0015658">
    <property type="term" value="F:branched-chain amino acid transmembrane transporter activity"/>
    <property type="evidence" value="ECO:0007669"/>
    <property type="project" value="InterPro"/>
</dbReference>
<evidence type="ECO:0000256" key="1">
    <source>
        <dbReference type="ARBA" id="ARBA00004651"/>
    </source>
</evidence>
<accession>A0A7X0LJ51</accession>
<dbReference type="GO" id="GO:0006865">
    <property type="term" value="P:amino acid transport"/>
    <property type="evidence" value="ECO:0007669"/>
    <property type="project" value="UniProtKB-KW"/>
</dbReference>
<comment type="similarity">
    <text evidence="8">Belongs to the binding-protein-dependent transport system permease family. LivHM subfamily.</text>
</comment>
<dbReference type="SUPFAM" id="SSF48371">
    <property type="entry name" value="ARM repeat"/>
    <property type="match status" value="1"/>
</dbReference>
<dbReference type="NCBIfam" id="TIGR03408">
    <property type="entry name" value="urea_trans_UrtC"/>
    <property type="match status" value="1"/>
</dbReference>
<feature type="transmembrane region" description="Helical" evidence="10">
    <location>
        <begin position="913"/>
        <end position="935"/>
    </location>
</feature>
<dbReference type="InterPro" id="IPR001851">
    <property type="entry name" value="ABC_transp_permease"/>
</dbReference>
<sequence>MKFSTAPHRLATRTHSQRKAGVYSLLLLLVATALFVFSGTYSPTATAQDTPAEEPAAAEASTDELSDDELLELAVNLGSSKLASETVEQLIGMGDARVLRLFERLMANELRTVGDRLVWEPPALEGESPAEAGAPLLLNAVAAERELLDLETLKVDGELPKSKSFRGNRKARKVIQQRLSLMGLDLKDPVIREESARNVGNKRQLEALPKLLELAENDPEKAIRRTAEESANLIVASGTDPEADEATRVAAIAGLGELKSIRGLDVLKEVINSDDSTPAMVAAAEKSTDQINRHISVTNWIKNAFFGMSAGSIFVLVALGLAITFGLMGVINMAHGEMLMIGAVATWACFEFLSTNPFWSGDPMAALGLSPNWAYVVAFFMAFTIAAITGLLVEVSIVRFLYKRPLDSLLATIGVSYILIQLVRNWKGDNLPLTRPDWSAGGWEVYPDIVLGYSRMFIIALTAFCLAAVVVIFRFTKIGLMVRATVQNRAMAQTLGVNTRVVDMFCFAFGAGLAGLAGFGVYLIGNTTPQMGQGYIVDSFLVVVVGGVGKLLGVVISGLGLGTLEKILEPIVLIEEPIRLFDSTWAKVAVLLLVVLFIQRRPSGLFPEKGRAASQATGKDDMPWLGRPTWRTDAILGGLLVIVGLVVIPALYLSGNMSIDTLNRYGYFTCFAICAVGLDLIWGYMGVLSLCQFLFFAFGSYCMGFYLINIGPKDVNGIPECLAYVMSDVANPTPPWYLAYFQNLGVSFLLAMLLPGLVAAVIGVMMFRSRVKGVYFAILTQAITVIAWRVFQKNDLKMGGTNGIRVTFSEELFGNPIAFQEGLSLASQTRFKLYILSVIALIVTLIVAKAMVRSGYGRILLAIRDDETRLRFSGYQPWVYKALTFTVAGMMAGLGGALYFPQKGIITPTEMEPSWSILVVAWVAFGGRGTLWGAVLGALAISQIYNFMTSEAPEYWMYVLGGLFILVPLLLPGGLMSIPTLIGNGLSRSKPGGTPPPPAVPASNTGGAA</sequence>
<feature type="transmembrane region" description="Helical" evidence="10">
    <location>
        <begin position="665"/>
        <end position="684"/>
    </location>
</feature>
<feature type="transmembrane region" description="Helical" evidence="10">
    <location>
        <begin position="833"/>
        <end position="852"/>
    </location>
</feature>
<feature type="region of interest" description="Disordered" evidence="9">
    <location>
        <begin position="988"/>
        <end position="1009"/>
    </location>
</feature>
<feature type="transmembrane region" description="Helical" evidence="10">
    <location>
        <begin position="501"/>
        <end position="524"/>
    </location>
</feature>
<keyword evidence="5" id="KW-0029">Amino-acid transport</keyword>
<protein>
    <submittedName>
        <fullName evidence="11">Urea transport system permease protein</fullName>
    </submittedName>
</protein>
<dbReference type="InterPro" id="IPR016024">
    <property type="entry name" value="ARM-type_fold"/>
</dbReference>
<feature type="transmembrane region" description="Helical" evidence="10">
    <location>
        <begin position="536"/>
        <end position="559"/>
    </location>
</feature>
<feature type="transmembrane region" description="Helical" evidence="10">
    <location>
        <begin position="955"/>
        <end position="982"/>
    </location>
</feature>
<dbReference type="NCBIfam" id="TIGR03409">
    <property type="entry name" value="urea_trans_UrtB"/>
    <property type="match status" value="1"/>
</dbReference>
<name>A0A7X0LJ51_9BACT</name>
<keyword evidence="7 10" id="KW-0472">Membrane</keyword>
<feature type="transmembrane region" description="Helical" evidence="10">
    <location>
        <begin position="773"/>
        <end position="791"/>
    </location>
</feature>
<evidence type="ECO:0000256" key="10">
    <source>
        <dbReference type="SAM" id="Phobius"/>
    </source>
</evidence>
<evidence type="ECO:0000256" key="3">
    <source>
        <dbReference type="ARBA" id="ARBA00022475"/>
    </source>
</evidence>
<keyword evidence="2" id="KW-0813">Transport</keyword>
<feature type="transmembrane region" description="Helical" evidence="10">
    <location>
        <begin position="405"/>
        <end position="423"/>
    </location>
</feature>
<feature type="transmembrane region" description="Helical" evidence="10">
    <location>
        <begin position="634"/>
        <end position="653"/>
    </location>
</feature>
<dbReference type="PANTHER" id="PTHR11795">
    <property type="entry name" value="BRANCHED-CHAIN AMINO ACID TRANSPORT SYSTEM PERMEASE PROTEIN LIVH"/>
    <property type="match status" value="1"/>
</dbReference>
<keyword evidence="3" id="KW-1003">Cell membrane</keyword>
<dbReference type="Pfam" id="PF02653">
    <property type="entry name" value="BPD_transp_2"/>
    <property type="match status" value="2"/>
</dbReference>
<dbReference type="InterPro" id="IPR017779">
    <property type="entry name" value="ABC_UrtB_bac"/>
</dbReference>
<feature type="region of interest" description="Disordered" evidence="9">
    <location>
        <begin position="45"/>
        <end position="64"/>
    </location>
</feature>
<keyword evidence="4 10" id="KW-0812">Transmembrane</keyword>
<dbReference type="InterPro" id="IPR017778">
    <property type="entry name" value="ABC_transptr_urea_perm_UrtC"/>
</dbReference>
<feature type="transmembrane region" description="Helical" evidence="10">
    <location>
        <begin position="690"/>
        <end position="708"/>
    </location>
</feature>
<dbReference type="CDD" id="cd06581">
    <property type="entry name" value="TM_PBP1_LivM_like"/>
    <property type="match status" value="1"/>
</dbReference>
<feature type="transmembrane region" description="Helical" evidence="10">
    <location>
        <begin position="372"/>
        <end position="393"/>
    </location>
</feature>
<feature type="transmembrane region" description="Helical" evidence="10">
    <location>
        <begin position="744"/>
        <end position="767"/>
    </location>
</feature>
<evidence type="ECO:0000313" key="11">
    <source>
        <dbReference type="EMBL" id="MBB6428236.1"/>
    </source>
</evidence>
<dbReference type="InterPro" id="IPR043428">
    <property type="entry name" value="LivM-like"/>
</dbReference>
<organism evidence="11 12">
    <name type="scientific">Algisphaera agarilytica</name>
    <dbReference type="NCBI Taxonomy" id="1385975"/>
    <lineage>
        <taxon>Bacteria</taxon>
        <taxon>Pseudomonadati</taxon>
        <taxon>Planctomycetota</taxon>
        <taxon>Phycisphaerae</taxon>
        <taxon>Phycisphaerales</taxon>
        <taxon>Phycisphaeraceae</taxon>
        <taxon>Algisphaera</taxon>
    </lineage>
</organism>
<gene>
    <name evidence="11" type="ORF">HNQ40_000042</name>
</gene>
<evidence type="ECO:0000313" key="12">
    <source>
        <dbReference type="Proteomes" id="UP000541810"/>
    </source>
</evidence>
<feature type="transmembrane region" description="Helical" evidence="10">
    <location>
        <begin position="304"/>
        <end position="327"/>
    </location>
</feature>